<keyword evidence="3" id="KW-1185">Reference proteome</keyword>
<evidence type="ECO:0000313" key="2">
    <source>
        <dbReference type="EMBL" id="KAH8075989.1"/>
    </source>
</evidence>
<gene>
    <name evidence="2" type="ORF">BXZ70DRAFT_902565</name>
</gene>
<feature type="region of interest" description="Disordered" evidence="1">
    <location>
        <begin position="1"/>
        <end position="39"/>
    </location>
</feature>
<reference evidence="2" key="1">
    <citation type="journal article" date="2021" name="New Phytol.">
        <title>Evolutionary innovations through gain and loss of genes in the ectomycorrhizal Boletales.</title>
        <authorList>
            <person name="Wu G."/>
            <person name="Miyauchi S."/>
            <person name="Morin E."/>
            <person name="Kuo A."/>
            <person name="Drula E."/>
            <person name="Varga T."/>
            <person name="Kohler A."/>
            <person name="Feng B."/>
            <person name="Cao Y."/>
            <person name="Lipzen A."/>
            <person name="Daum C."/>
            <person name="Hundley H."/>
            <person name="Pangilinan J."/>
            <person name="Johnson J."/>
            <person name="Barry K."/>
            <person name="LaButti K."/>
            <person name="Ng V."/>
            <person name="Ahrendt S."/>
            <person name="Min B."/>
            <person name="Choi I.G."/>
            <person name="Park H."/>
            <person name="Plett J.M."/>
            <person name="Magnuson J."/>
            <person name="Spatafora J.W."/>
            <person name="Nagy L.G."/>
            <person name="Henrissat B."/>
            <person name="Grigoriev I.V."/>
            <person name="Yang Z.L."/>
            <person name="Xu J."/>
            <person name="Martin F.M."/>
        </authorList>
    </citation>
    <scope>NUCLEOTIDE SEQUENCE</scope>
    <source>
        <strain evidence="2">KKN 215</strain>
    </source>
</reference>
<proteinExistence type="predicted"/>
<evidence type="ECO:0000256" key="1">
    <source>
        <dbReference type="SAM" id="MobiDB-lite"/>
    </source>
</evidence>
<evidence type="ECO:0000313" key="3">
    <source>
        <dbReference type="Proteomes" id="UP000813824"/>
    </source>
</evidence>
<feature type="compositionally biased region" description="Basic residues" evidence="1">
    <location>
        <begin position="1"/>
        <end position="12"/>
    </location>
</feature>
<dbReference type="AlphaFoldDB" id="A0A8K0XK54"/>
<dbReference type="EMBL" id="JAEVFJ010000068">
    <property type="protein sequence ID" value="KAH8075989.1"/>
    <property type="molecule type" value="Genomic_DNA"/>
</dbReference>
<accession>A0A8K0XK54</accession>
<organism evidence="2 3">
    <name type="scientific">Cristinia sonorae</name>
    <dbReference type="NCBI Taxonomy" id="1940300"/>
    <lineage>
        <taxon>Eukaryota</taxon>
        <taxon>Fungi</taxon>
        <taxon>Dikarya</taxon>
        <taxon>Basidiomycota</taxon>
        <taxon>Agaricomycotina</taxon>
        <taxon>Agaricomycetes</taxon>
        <taxon>Agaricomycetidae</taxon>
        <taxon>Agaricales</taxon>
        <taxon>Pleurotineae</taxon>
        <taxon>Stephanosporaceae</taxon>
        <taxon>Cristinia</taxon>
    </lineage>
</organism>
<protein>
    <submittedName>
        <fullName evidence="2">Uncharacterized protein</fullName>
    </submittedName>
</protein>
<comment type="caution">
    <text evidence="2">The sequence shown here is derived from an EMBL/GenBank/DDBJ whole genome shotgun (WGS) entry which is preliminary data.</text>
</comment>
<dbReference type="OrthoDB" id="565731at2759"/>
<dbReference type="Proteomes" id="UP000813824">
    <property type="component" value="Unassembled WGS sequence"/>
</dbReference>
<sequence>MKVSKVKAKARGTHPTGKAKAAATTAQASATPTEQERVGTKLTSAERLARFNALYQFVSLHTGKQRPKTPQVRNSAWTHLFGLATSSQQMEKVVKLFPQWRDMGRAWTPQIAENFIRRCEELACPQIALQVFTDHPKYGMDLSTLPAARQLLHSLHVEHPLSDSIAVSALYKIYDLPPLSSDLISCAMLASACFKNNTPESVAVAKGLVPSLRSLLEKTPPKDMALPAKTDKALRARTAEKEKAWLAWTLAKIEKALEKQGEDFAWLRQWRGESGHLQAAAA</sequence>
<name>A0A8K0XK54_9AGAR</name>
<feature type="compositionally biased region" description="Low complexity" evidence="1">
    <location>
        <begin position="13"/>
        <end position="33"/>
    </location>
</feature>